<name>A0A934VU06_9BACT</name>
<dbReference type="Gene3D" id="2.60.120.10">
    <property type="entry name" value="Jelly Rolls"/>
    <property type="match status" value="1"/>
</dbReference>
<evidence type="ECO:0000313" key="5">
    <source>
        <dbReference type="EMBL" id="MBK1880054.1"/>
    </source>
</evidence>
<evidence type="ECO:0000256" key="1">
    <source>
        <dbReference type="ARBA" id="ARBA00023015"/>
    </source>
</evidence>
<keyword evidence="6" id="KW-1185">Reference proteome</keyword>
<organism evidence="5 6">
    <name type="scientific">Pelagicoccus mobilis</name>
    <dbReference type="NCBI Taxonomy" id="415221"/>
    <lineage>
        <taxon>Bacteria</taxon>
        <taxon>Pseudomonadati</taxon>
        <taxon>Verrucomicrobiota</taxon>
        <taxon>Opitutia</taxon>
        <taxon>Puniceicoccales</taxon>
        <taxon>Pelagicoccaceae</taxon>
        <taxon>Pelagicoccus</taxon>
    </lineage>
</organism>
<dbReference type="InterPro" id="IPR014710">
    <property type="entry name" value="RmlC-like_jellyroll"/>
</dbReference>
<keyword evidence="3" id="KW-0804">Transcription</keyword>
<gene>
    <name evidence="5" type="ORF">JIN87_24430</name>
</gene>
<reference evidence="5" key="1">
    <citation type="submission" date="2021-01" db="EMBL/GenBank/DDBJ databases">
        <title>Modified the classification status of verrucomicrobia.</title>
        <authorList>
            <person name="Feng X."/>
        </authorList>
    </citation>
    <scope>NUCLEOTIDE SEQUENCE</scope>
    <source>
        <strain evidence="5">KCTC 13126</strain>
    </source>
</reference>
<feature type="domain" description="HTH araC/xylS-type" evidence="4">
    <location>
        <begin position="204"/>
        <end position="302"/>
    </location>
</feature>
<dbReference type="PANTHER" id="PTHR43280">
    <property type="entry name" value="ARAC-FAMILY TRANSCRIPTIONAL REGULATOR"/>
    <property type="match status" value="1"/>
</dbReference>
<accession>A0A934VU06</accession>
<dbReference type="Pfam" id="PF02311">
    <property type="entry name" value="AraC_binding"/>
    <property type="match status" value="1"/>
</dbReference>
<dbReference type="EMBL" id="JAENIL010000068">
    <property type="protein sequence ID" value="MBK1880054.1"/>
    <property type="molecule type" value="Genomic_DNA"/>
</dbReference>
<evidence type="ECO:0000256" key="3">
    <source>
        <dbReference type="ARBA" id="ARBA00023163"/>
    </source>
</evidence>
<dbReference type="RefSeq" id="WP_200358576.1">
    <property type="nucleotide sequence ID" value="NZ_JAENIL010000068.1"/>
</dbReference>
<dbReference type="PRINTS" id="PR00032">
    <property type="entry name" value="HTHARAC"/>
</dbReference>
<proteinExistence type="predicted"/>
<dbReference type="SUPFAM" id="SSF46689">
    <property type="entry name" value="Homeodomain-like"/>
    <property type="match status" value="2"/>
</dbReference>
<keyword evidence="1" id="KW-0805">Transcription regulation</keyword>
<dbReference type="GO" id="GO:0003700">
    <property type="term" value="F:DNA-binding transcription factor activity"/>
    <property type="evidence" value="ECO:0007669"/>
    <property type="project" value="InterPro"/>
</dbReference>
<dbReference type="InterPro" id="IPR037923">
    <property type="entry name" value="HTH-like"/>
</dbReference>
<dbReference type="Proteomes" id="UP000617628">
    <property type="component" value="Unassembled WGS sequence"/>
</dbReference>
<dbReference type="GO" id="GO:0043565">
    <property type="term" value="F:sequence-specific DNA binding"/>
    <property type="evidence" value="ECO:0007669"/>
    <property type="project" value="InterPro"/>
</dbReference>
<dbReference type="PROSITE" id="PS01124">
    <property type="entry name" value="HTH_ARAC_FAMILY_2"/>
    <property type="match status" value="1"/>
</dbReference>
<dbReference type="SMART" id="SM00342">
    <property type="entry name" value="HTH_ARAC"/>
    <property type="match status" value="1"/>
</dbReference>
<evidence type="ECO:0000259" key="4">
    <source>
        <dbReference type="PROSITE" id="PS01124"/>
    </source>
</evidence>
<dbReference type="Pfam" id="PF12833">
    <property type="entry name" value="HTH_18"/>
    <property type="match status" value="1"/>
</dbReference>
<protein>
    <submittedName>
        <fullName evidence="5">Helix-turn-helix domain-containing protein</fullName>
    </submittedName>
</protein>
<dbReference type="InterPro" id="IPR003313">
    <property type="entry name" value="AraC-bd"/>
</dbReference>
<keyword evidence="2" id="KW-0238">DNA-binding</keyword>
<dbReference type="Gene3D" id="1.10.10.60">
    <property type="entry name" value="Homeodomain-like"/>
    <property type="match status" value="2"/>
</dbReference>
<feature type="non-terminal residue" evidence="5">
    <location>
        <position position="1"/>
    </location>
</feature>
<evidence type="ECO:0000313" key="6">
    <source>
        <dbReference type="Proteomes" id="UP000617628"/>
    </source>
</evidence>
<dbReference type="InterPro" id="IPR020449">
    <property type="entry name" value="Tscrpt_reg_AraC-type_HTH"/>
</dbReference>
<evidence type="ECO:0000256" key="2">
    <source>
        <dbReference type="ARBA" id="ARBA00023125"/>
    </source>
</evidence>
<dbReference type="InterPro" id="IPR018062">
    <property type="entry name" value="HTH_AraC-typ_CS"/>
</dbReference>
<dbReference type="InterPro" id="IPR009057">
    <property type="entry name" value="Homeodomain-like_sf"/>
</dbReference>
<dbReference type="InterPro" id="IPR018060">
    <property type="entry name" value="HTH_AraC"/>
</dbReference>
<dbReference type="PROSITE" id="PS00041">
    <property type="entry name" value="HTH_ARAC_FAMILY_1"/>
    <property type="match status" value="1"/>
</dbReference>
<dbReference type="AlphaFoldDB" id="A0A934VU06"/>
<comment type="caution">
    <text evidence="5">The sequence shown here is derived from an EMBL/GenBank/DDBJ whole genome shotgun (WGS) entry which is preliminary data.</text>
</comment>
<dbReference type="SUPFAM" id="SSF51215">
    <property type="entry name" value="Regulatory protein AraC"/>
    <property type="match status" value="1"/>
</dbReference>
<dbReference type="PANTHER" id="PTHR43280:SF28">
    <property type="entry name" value="HTH-TYPE TRANSCRIPTIONAL ACTIVATOR RHAS"/>
    <property type="match status" value="1"/>
</dbReference>
<sequence length="308" mass="34937">PPNSRVSPTMNEKSPSVRTEAYTEWLPDLSLPISVNYEDPQPAVSPHHHSFDELVVVLSGTATHTTNDQTYVVKAGDVFVIKRGRVHDYQKPKGFAVANVMFDAKKLDMDHWDTRELPGYHVLFSLEPALRDRHQFRSRLTVEGAKFTRISEWVSELAAVTSGKEPGYRIEARGLFMLLVIMLSKCYSDAPKSNTDTTDLLRLGDAVAYIESNYPEKISNDHLARLAHMTVRTFQRTFLQSMGMTPSEYILQVRLRNAAHLLKESDFPLTRIALECGFSDSSYFGRTFRRAMGVTPSDYRKKTVDPFA</sequence>